<feature type="compositionally biased region" description="Polar residues" evidence="1">
    <location>
        <begin position="8"/>
        <end position="28"/>
    </location>
</feature>
<evidence type="ECO:0000313" key="4">
    <source>
        <dbReference type="Proteomes" id="UP000038200"/>
    </source>
</evidence>
<organism evidence="3 4">
    <name type="scientific">Capnocytophaga canis</name>
    <dbReference type="NCBI Taxonomy" id="1848903"/>
    <lineage>
        <taxon>Bacteria</taxon>
        <taxon>Pseudomonadati</taxon>
        <taxon>Bacteroidota</taxon>
        <taxon>Flavobacteriia</taxon>
        <taxon>Flavobacteriales</taxon>
        <taxon>Flavobacteriaceae</taxon>
        <taxon>Capnocytophaga</taxon>
    </lineage>
</organism>
<evidence type="ECO:0000256" key="1">
    <source>
        <dbReference type="SAM" id="MobiDB-lite"/>
    </source>
</evidence>
<dbReference type="Proteomes" id="UP000038200">
    <property type="component" value="Unassembled WGS sequence"/>
</dbReference>
<dbReference type="Proteomes" id="UP000045051">
    <property type="component" value="Unassembled WGS sequence"/>
</dbReference>
<keyword evidence="5" id="KW-1185">Reference proteome</keyword>
<name>A0A0B7IK57_9FLAO</name>
<gene>
    <name evidence="2" type="ORF">CCAND38_760006</name>
    <name evidence="3" type="ORF">CCAND93_1290006</name>
</gene>
<protein>
    <submittedName>
        <fullName evidence="3">Uncharacterized protein</fullName>
    </submittedName>
</protein>
<dbReference type="EMBL" id="CDOI01000191">
    <property type="protein sequence ID" value="CEN49101.1"/>
    <property type="molecule type" value="Genomic_DNA"/>
</dbReference>
<evidence type="ECO:0000313" key="3">
    <source>
        <dbReference type="EMBL" id="CEN50964.1"/>
    </source>
</evidence>
<feature type="region of interest" description="Disordered" evidence="1">
    <location>
        <begin position="1"/>
        <end position="61"/>
    </location>
</feature>
<dbReference type="RefSeq" id="WP_338083616.1">
    <property type="nucleotide sequence ID" value="NZ_CDOI01000191.1"/>
</dbReference>
<evidence type="ECO:0000313" key="5">
    <source>
        <dbReference type="Proteomes" id="UP000045051"/>
    </source>
</evidence>
<accession>A0A0B7IK57</accession>
<proteinExistence type="predicted"/>
<evidence type="ECO:0000313" key="2">
    <source>
        <dbReference type="EMBL" id="CEN49101.1"/>
    </source>
</evidence>
<dbReference type="AlphaFoldDB" id="A0A0B7IK57"/>
<dbReference type="EMBL" id="CDOL01000034">
    <property type="protein sequence ID" value="CEN50964.1"/>
    <property type="molecule type" value="Genomic_DNA"/>
</dbReference>
<sequence length="61" mass="7070">MKKKQPVDSHQASDTNKSYSQTSFNKNTLLLEHSNKSYQNYRSKKHPVPNQMVGIQTNKFS</sequence>
<reference evidence="4 5" key="1">
    <citation type="submission" date="2015-01" db="EMBL/GenBank/DDBJ databases">
        <authorList>
            <person name="MANFREDI Pablo"/>
        </authorList>
    </citation>
    <scope>NUCLEOTIDE SEQUENCE [LARGE SCALE GENOMIC DNA]</scope>
    <source>
        <strain evidence="2 5">CcD38</strain>
        <strain evidence="3 4">CcD93</strain>
    </source>
</reference>